<evidence type="ECO:0000256" key="2">
    <source>
        <dbReference type="ARBA" id="ARBA00001911"/>
    </source>
</evidence>
<evidence type="ECO:0000256" key="5">
    <source>
        <dbReference type="ARBA" id="ARBA00016977"/>
    </source>
</evidence>
<organism evidence="10 11">
    <name type="scientific">Streptacidiphilus cavernicola</name>
    <dbReference type="NCBI Taxonomy" id="3342716"/>
    <lineage>
        <taxon>Bacteria</taxon>
        <taxon>Bacillati</taxon>
        <taxon>Actinomycetota</taxon>
        <taxon>Actinomycetes</taxon>
        <taxon>Kitasatosporales</taxon>
        <taxon>Streptomycetaceae</taxon>
        <taxon>Streptacidiphilus</taxon>
    </lineage>
</organism>
<evidence type="ECO:0000259" key="9">
    <source>
        <dbReference type="Pfam" id="PF16363"/>
    </source>
</evidence>
<evidence type="ECO:0000256" key="4">
    <source>
        <dbReference type="ARBA" id="ARBA00011990"/>
    </source>
</evidence>
<dbReference type="Gene3D" id="3.90.25.10">
    <property type="entry name" value="UDP-galactose 4-epimerase, domain 1"/>
    <property type="match status" value="1"/>
</dbReference>
<gene>
    <name evidence="10" type="primary">rfbB</name>
    <name evidence="10" type="ORF">ACEZDJ_15035</name>
</gene>
<evidence type="ECO:0000256" key="1">
    <source>
        <dbReference type="ARBA" id="ARBA00001539"/>
    </source>
</evidence>
<dbReference type="NCBIfam" id="TIGR01181">
    <property type="entry name" value="dTDP_gluc_dehyt"/>
    <property type="match status" value="1"/>
</dbReference>
<evidence type="ECO:0000313" key="11">
    <source>
        <dbReference type="Proteomes" id="UP001592528"/>
    </source>
</evidence>
<sequence length="346" mass="37954">MRNPAPTDLTPTPTVTARILVTGGAGFIGSHFVRRLLAADDVDQITVLDALTYAGHRENLGEALTDPKLEFVQGSILNAHLVDELVQQHTAVVHFAAESHVDRSFFEAGAFLRTNVLGTYTLLDAVRRFGTSRFVHVSTDEVYGPLAFGCADESAPLRPTVPYAASKAASDMVALSYHCTYGVPVCVTRSSNNYGPAQHPEKIIPLFVTRLLKGEPVTLHGRGEHVRNWLHVEDNCQGIDLVLRGGTPGEVYNIGGGTDLTSAQLTGMLLELFGAGWDRVQHIPDRTCNDLRYAMDWSKIANQLGYRPTWDLTGGLAATVDWYRRNPDRWAPHVRAGDARPMHHPV</sequence>
<evidence type="ECO:0000256" key="8">
    <source>
        <dbReference type="RuleBase" id="RU004473"/>
    </source>
</evidence>
<keyword evidence="6" id="KW-0520">NAD</keyword>
<keyword evidence="7 8" id="KW-0456">Lyase</keyword>
<comment type="caution">
    <text evidence="10">The sequence shown here is derived from an EMBL/GenBank/DDBJ whole genome shotgun (WGS) entry which is preliminary data.</text>
</comment>
<reference evidence="10 11" key="1">
    <citation type="submission" date="2024-09" db="EMBL/GenBank/DDBJ databases">
        <authorList>
            <person name="Lee S.D."/>
        </authorList>
    </citation>
    <scope>NUCLEOTIDE SEQUENCE [LARGE SCALE GENOMIC DNA]</scope>
    <source>
        <strain evidence="10 11">N1-5</strain>
    </source>
</reference>
<dbReference type="InterPro" id="IPR036291">
    <property type="entry name" value="NAD(P)-bd_dom_sf"/>
</dbReference>
<dbReference type="InterPro" id="IPR005888">
    <property type="entry name" value="dTDP_Gluc_deHydtase"/>
</dbReference>
<evidence type="ECO:0000256" key="6">
    <source>
        <dbReference type="ARBA" id="ARBA00023027"/>
    </source>
</evidence>
<evidence type="ECO:0000256" key="3">
    <source>
        <dbReference type="ARBA" id="ARBA00008178"/>
    </source>
</evidence>
<proteinExistence type="inferred from homology"/>
<feature type="domain" description="NAD(P)-binding" evidence="9">
    <location>
        <begin position="20"/>
        <end position="316"/>
    </location>
</feature>
<comment type="similarity">
    <text evidence="3 8">Belongs to the NAD(P)-dependent epimerase/dehydratase family. dTDP-glucose dehydratase subfamily.</text>
</comment>
<dbReference type="CDD" id="cd05246">
    <property type="entry name" value="dTDP_GD_SDR_e"/>
    <property type="match status" value="1"/>
</dbReference>
<dbReference type="InterPro" id="IPR016040">
    <property type="entry name" value="NAD(P)-bd_dom"/>
</dbReference>
<dbReference type="SUPFAM" id="SSF51735">
    <property type="entry name" value="NAD(P)-binding Rossmann-fold domains"/>
    <property type="match status" value="1"/>
</dbReference>
<dbReference type="RefSeq" id="WP_232242123.1">
    <property type="nucleotide sequence ID" value="NZ_JBHEZZ010000007.1"/>
</dbReference>
<evidence type="ECO:0000256" key="7">
    <source>
        <dbReference type="ARBA" id="ARBA00023239"/>
    </source>
</evidence>
<dbReference type="GO" id="GO:0008460">
    <property type="term" value="F:dTDP-glucose 4,6-dehydratase activity"/>
    <property type="evidence" value="ECO:0007669"/>
    <property type="project" value="UniProtKB-EC"/>
</dbReference>
<dbReference type="Pfam" id="PF16363">
    <property type="entry name" value="GDP_Man_Dehyd"/>
    <property type="match status" value="1"/>
</dbReference>
<dbReference type="PANTHER" id="PTHR43000">
    <property type="entry name" value="DTDP-D-GLUCOSE 4,6-DEHYDRATASE-RELATED"/>
    <property type="match status" value="1"/>
</dbReference>
<dbReference type="Gene3D" id="3.40.50.720">
    <property type="entry name" value="NAD(P)-binding Rossmann-like Domain"/>
    <property type="match status" value="1"/>
</dbReference>
<comment type="cofactor">
    <cofactor evidence="2 8">
        <name>NAD(+)</name>
        <dbReference type="ChEBI" id="CHEBI:57540"/>
    </cofactor>
</comment>
<protein>
    <recommendedName>
        <fullName evidence="5 8">dTDP-glucose 4,6-dehydratase</fullName>
        <ecNumber evidence="4 8">4.2.1.46</ecNumber>
    </recommendedName>
</protein>
<comment type="catalytic activity">
    <reaction evidence="1 8">
        <text>dTDP-alpha-D-glucose = dTDP-4-dehydro-6-deoxy-alpha-D-glucose + H2O</text>
        <dbReference type="Rhea" id="RHEA:17221"/>
        <dbReference type="ChEBI" id="CHEBI:15377"/>
        <dbReference type="ChEBI" id="CHEBI:57477"/>
        <dbReference type="ChEBI" id="CHEBI:57649"/>
        <dbReference type="EC" id="4.2.1.46"/>
    </reaction>
</comment>
<dbReference type="EC" id="4.2.1.46" evidence="4 8"/>
<dbReference type="Proteomes" id="UP001592528">
    <property type="component" value="Unassembled WGS sequence"/>
</dbReference>
<evidence type="ECO:0000313" key="10">
    <source>
        <dbReference type="EMBL" id="MFC1402600.1"/>
    </source>
</evidence>
<dbReference type="EMBL" id="JBHEZZ010000007">
    <property type="protein sequence ID" value="MFC1402600.1"/>
    <property type="molecule type" value="Genomic_DNA"/>
</dbReference>
<name>A0ABV6UMA7_9ACTN</name>
<keyword evidence="11" id="KW-1185">Reference proteome</keyword>
<accession>A0ABV6UMA7</accession>